<dbReference type="SUPFAM" id="SSF81901">
    <property type="entry name" value="HCP-like"/>
    <property type="match status" value="1"/>
</dbReference>
<feature type="repeat" description="PPR" evidence="2">
    <location>
        <begin position="167"/>
        <end position="201"/>
    </location>
</feature>
<dbReference type="Pfam" id="PF17177">
    <property type="entry name" value="PPR_long"/>
    <property type="match status" value="1"/>
</dbReference>
<dbReference type="PANTHER" id="PTHR47933:SF10">
    <property type="entry name" value="OS03G0162900 PROTEIN"/>
    <property type="match status" value="1"/>
</dbReference>
<evidence type="ECO:0000256" key="2">
    <source>
        <dbReference type="PROSITE-ProRule" id="PRU00708"/>
    </source>
</evidence>
<dbReference type="Gene3D" id="1.25.40.10">
    <property type="entry name" value="Tetratricopeptide repeat domain"/>
    <property type="match status" value="4"/>
</dbReference>
<sequence>MTYYASLDDADNVLSYYSKIREYGLQPDAATFRIILPSLCKKSMILEVEAAIAEILEFDSQIDEQSMLHVMMMYINKGLRDKASGFFEKHCSSINISSQNRAAIMDLCAEKGYWKEAENVFVATRKVGSENSVIEYNIMIKAFGKAKLYDKALEIFESMRCSGPFPDECTYNSIIQMLSGGDFPEKAREFLIQMRNSGFKPRCETFCSVITSYCRAGFIDEAVETYRAMNESNVKPNEHVYGSLIDAFAQSGRLDEAIEYYNIMEKSGIAANQIIITSMIKGYGKNGRWREAQELYAKLKTMGDGPDVVASNCMINLYAGLQMVYEAKLIFEELKRNGQADGVSYVTMMYLYKSMGMLTEAIDVAQELQQSVLLTNCESYTIVMSSYAVTGKLKDFGELLNHMLTKRILPDSFTFKTLFTVLRKGGFPVEAINQLESSYTEGKPYARQAVITSLFSVVGLHTYAMKSCEQFANGDVELESFAYNAAIGAYGAAGKVDKALNVFMRMQDKGIDPDVVTYIALAVCYGKAAMIEGLRRIYALLRYGEVEPSESLYQALISAFKEAGRNDLAELVGRDMRSSTQNDTEIID</sequence>
<evidence type="ECO:0000256" key="1">
    <source>
        <dbReference type="ARBA" id="ARBA00022737"/>
    </source>
</evidence>
<dbReference type="InterPro" id="IPR002885">
    <property type="entry name" value="PPR_rpt"/>
</dbReference>
<comment type="caution">
    <text evidence="4">The sequence shown here is derived from an EMBL/GenBank/DDBJ whole genome shotgun (WGS) entry which is preliminary data.</text>
</comment>
<dbReference type="InterPro" id="IPR051240">
    <property type="entry name" value="Mito_RNA-Proc/Resp"/>
</dbReference>
<dbReference type="PROSITE" id="PS51375">
    <property type="entry name" value="PPR"/>
    <property type="match status" value="7"/>
</dbReference>
<dbReference type="NCBIfam" id="TIGR00756">
    <property type="entry name" value="PPR"/>
    <property type="match status" value="7"/>
</dbReference>
<dbReference type="Pfam" id="PF01535">
    <property type="entry name" value="PPR"/>
    <property type="match status" value="4"/>
</dbReference>
<organism evidence="4 5">
    <name type="scientific">Vanilla planifolia</name>
    <name type="common">Vanilla</name>
    <dbReference type="NCBI Taxonomy" id="51239"/>
    <lineage>
        <taxon>Eukaryota</taxon>
        <taxon>Viridiplantae</taxon>
        <taxon>Streptophyta</taxon>
        <taxon>Embryophyta</taxon>
        <taxon>Tracheophyta</taxon>
        <taxon>Spermatophyta</taxon>
        <taxon>Magnoliopsida</taxon>
        <taxon>Liliopsida</taxon>
        <taxon>Asparagales</taxon>
        <taxon>Orchidaceae</taxon>
        <taxon>Vanilloideae</taxon>
        <taxon>Vanilleae</taxon>
        <taxon>Vanilla</taxon>
    </lineage>
</organism>
<feature type="domain" description="PROP1-like PPR" evidence="3">
    <location>
        <begin position="108"/>
        <end position="255"/>
    </location>
</feature>
<reference evidence="4 5" key="1">
    <citation type="journal article" date="2020" name="Nat. Food">
        <title>A phased Vanilla planifolia genome enables genetic improvement of flavour and production.</title>
        <authorList>
            <person name="Hasing T."/>
            <person name="Tang H."/>
            <person name="Brym M."/>
            <person name="Khazi F."/>
            <person name="Huang T."/>
            <person name="Chambers A.H."/>
        </authorList>
    </citation>
    <scope>NUCLEOTIDE SEQUENCE [LARGE SCALE GENOMIC DNA]</scope>
    <source>
        <tissue evidence="4">Leaf</tissue>
    </source>
</reference>
<dbReference type="GO" id="GO:0003729">
    <property type="term" value="F:mRNA binding"/>
    <property type="evidence" value="ECO:0007669"/>
    <property type="project" value="TreeGrafter"/>
</dbReference>
<dbReference type="Proteomes" id="UP000639772">
    <property type="component" value="Unassembled WGS sequence"/>
</dbReference>
<feature type="repeat" description="PPR" evidence="2">
    <location>
        <begin position="479"/>
        <end position="513"/>
    </location>
</feature>
<protein>
    <recommendedName>
        <fullName evidence="3">PROP1-like PPR domain-containing protein</fullName>
    </recommendedName>
</protein>
<feature type="repeat" description="PPR" evidence="2">
    <location>
        <begin position="202"/>
        <end position="236"/>
    </location>
</feature>
<accession>A0A835PAA1</accession>
<name>A0A835PAA1_VANPL</name>
<dbReference type="PANTHER" id="PTHR47933">
    <property type="entry name" value="PENTATRICOPEPTIDE REPEAT-CONTAINING PROTEIN 1, MITOCHONDRIAL"/>
    <property type="match status" value="1"/>
</dbReference>
<dbReference type="AlphaFoldDB" id="A0A835PAA1"/>
<feature type="repeat" description="PPR" evidence="2">
    <location>
        <begin position="237"/>
        <end position="271"/>
    </location>
</feature>
<dbReference type="OrthoDB" id="185373at2759"/>
<dbReference type="EMBL" id="JADCNM010000151">
    <property type="protein sequence ID" value="KAG0449946.1"/>
    <property type="molecule type" value="Genomic_DNA"/>
</dbReference>
<dbReference type="InterPro" id="IPR011990">
    <property type="entry name" value="TPR-like_helical_dom_sf"/>
</dbReference>
<evidence type="ECO:0000313" key="5">
    <source>
        <dbReference type="Proteomes" id="UP000639772"/>
    </source>
</evidence>
<dbReference type="Pfam" id="PF13041">
    <property type="entry name" value="PPR_2"/>
    <property type="match status" value="1"/>
</dbReference>
<evidence type="ECO:0000259" key="3">
    <source>
        <dbReference type="Pfam" id="PF17177"/>
    </source>
</evidence>
<dbReference type="InterPro" id="IPR033443">
    <property type="entry name" value="PROP1-like_PPR_dom"/>
</dbReference>
<keyword evidence="1" id="KW-0677">Repeat</keyword>
<evidence type="ECO:0000313" key="4">
    <source>
        <dbReference type="EMBL" id="KAG0449946.1"/>
    </source>
</evidence>
<gene>
    <name evidence="4" type="ORF">HPP92_027008</name>
</gene>
<feature type="repeat" description="PPR" evidence="2">
    <location>
        <begin position="376"/>
        <end position="410"/>
    </location>
</feature>
<proteinExistence type="predicted"/>
<feature type="repeat" description="PPR" evidence="2">
    <location>
        <begin position="132"/>
        <end position="166"/>
    </location>
</feature>
<feature type="repeat" description="PPR" evidence="2">
    <location>
        <begin position="272"/>
        <end position="306"/>
    </location>
</feature>